<protein>
    <submittedName>
        <fullName evidence="1">Lysophospholipase L1-like esterase</fullName>
    </submittedName>
</protein>
<reference evidence="1 2" key="1">
    <citation type="submission" date="2019-06" db="EMBL/GenBank/DDBJ databases">
        <title>Sequencing the genomes of 1000 actinobacteria strains.</title>
        <authorList>
            <person name="Klenk H.-P."/>
        </authorList>
    </citation>
    <scope>NUCLEOTIDE SEQUENCE [LARGE SCALE GENOMIC DNA]</scope>
    <source>
        <strain evidence="1 2">DSM 17305</strain>
    </source>
</reference>
<evidence type="ECO:0000313" key="1">
    <source>
        <dbReference type="EMBL" id="TQJ18250.1"/>
    </source>
</evidence>
<sequence length="273" mass="29787">MRTCEYPTEGPKVLPVRQMKPNRRQIFTVGAAAAAVTAAGAAQTQTASANTSAFTNAFAGASASTGPYGSGVAGSWTSATHAISTAAQFQRTRETNGVYMFGDSISVQDGKALAIRLLNRNGTQLAVHNWSSRPTSGAVDALQQIASAYGLPRRILMASGSNDIFDPPKFRAQVDRAMSIVGRDRTVFWVNLQVVRKAVTAPVQLADQRNSSWLNMQLYDAQEQYSNLRIIRWAEWLWVKPYRLANYLRDGVHPSVPLGQDARNELIVQSLLS</sequence>
<evidence type="ECO:0000313" key="2">
    <source>
        <dbReference type="Proteomes" id="UP000316298"/>
    </source>
</evidence>
<name>A0A542ESE1_9ACTN</name>
<proteinExistence type="predicted"/>
<accession>A0A542ESE1</accession>
<keyword evidence="2" id="KW-1185">Reference proteome</keyword>
<dbReference type="Gene3D" id="3.40.50.1110">
    <property type="entry name" value="SGNH hydrolase"/>
    <property type="match status" value="1"/>
</dbReference>
<dbReference type="AlphaFoldDB" id="A0A542ESE1"/>
<comment type="caution">
    <text evidence="1">The sequence shown here is derived from an EMBL/GenBank/DDBJ whole genome shotgun (WGS) entry which is preliminary data.</text>
</comment>
<dbReference type="Proteomes" id="UP000316298">
    <property type="component" value="Unassembled WGS sequence"/>
</dbReference>
<organism evidence="1 2">
    <name type="scientific">Kribbella jejuensis</name>
    <dbReference type="NCBI Taxonomy" id="236068"/>
    <lineage>
        <taxon>Bacteria</taxon>
        <taxon>Bacillati</taxon>
        <taxon>Actinomycetota</taxon>
        <taxon>Actinomycetes</taxon>
        <taxon>Propionibacteriales</taxon>
        <taxon>Kribbellaceae</taxon>
        <taxon>Kribbella</taxon>
    </lineage>
</organism>
<gene>
    <name evidence="1" type="ORF">FB475_2385</name>
</gene>
<dbReference type="InterPro" id="IPR006311">
    <property type="entry name" value="TAT_signal"/>
</dbReference>
<dbReference type="PROSITE" id="PS51318">
    <property type="entry name" value="TAT"/>
    <property type="match status" value="1"/>
</dbReference>
<dbReference type="InterPro" id="IPR036514">
    <property type="entry name" value="SGNH_hydro_sf"/>
</dbReference>
<dbReference type="EMBL" id="VFMM01000001">
    <property type="protein sequence ID" value="TQJ18250.1"/>
    <property type="molecule type" value="Genomic_DNA"/>
</dbReference>
<dbReference type="SUPFAM" id="SSF52266">
    <property type="entry name" value="SGNH hydrolase"/>
    <property type="match status" value="1"/>
</dbReference>